<accession>H0EPA0</accession>
<dbReference type="AlphaFoldDB" id="H0EPA0"/>
<evidence type="ECO:0000313" key="3">
    <source>
        <dbReference type="Proteomes" id="UP000005446"/>
    </source>
</evidence>
<dbReference type="InParanoid" id="H0EPA0"/>
<organism evidence="2 3">
    <name type="scientific">Glarea lozoyensis (strain ATCC 74030 / MF5533)</name>
    <dbReference type="NCBI Taxonomy" id="1104152"/>
    <lineage>
        <taxon>Eukaryota</taxon>
        <taxon>Fungi</taxon>
        <taxon>Dikarya</taxon>
        <taxon>Ascomycota</taxon>
        <taxon>Pezizomycotina</taxon>
        <taxon>Leotiomycetes</taxon>
        <taxon>Helotiales</taxon>
        <taxon>Helotiaceae</taxon>
        <taxon>Glarea</taxon>
    </lineage>
</organism>
<dbReference type="Proteomes" id="UP000005446">
    <property type="component" value="Unassembled WGS sequence"/>
</dbReference>
<keyword evidence="3" id="KW-1185">Reference proteome</keyword>
<dbReference type="OrthoDB" id="5374569at2759"/>
<sequence length="196" mass="22343">MTRNLPWQKSSTTINRGKRSSTVTSSTPKRLKTNSVRGQSESEGTASPVKGLKRNEKENDDKYRMVEDEFLTVAQKFTVHLHAAEYKRQQTQVKARNADAIRSISRPVSTKMPEQTKRKVEAHERSLAQKNLVEGLRKQAKEDEESDSRISSINAPSTSKTAPSRLSRLDYARMQKVKQEVKIEEEKELDVIPSFL</sequence>
<evidence type="ECO:0000313" key="2">
    <source>
        <dbReference type="EMBL" id="EHK99600.1"/>
    </source>
</evidence>
<feature type="region of interest" description="Disordered" evidence="1">
    <location>
        <begin position="135"/>
        <end position="167"/>
    </location>
</feature>
<feature type="compositionally biased region" description="Basic and acidic residues" evidence="1">
    <location>
        <begin position="53"/>
        <end position="62"/>
    </location>
</feature>
<gene>
    <name evidence="2" type="ORF">M7I_4471</name>
</gene>
<evidence type="ECO:0000256" key="1">
    <source>
        <dbReference type="SAM" id="MobiDB-lite"/>
    </source>
</evidence>
<feature type="compositionally biased region" description="Polar residues" evidence="1">
    <location>
        <begin position="1"/>
        <end position="45"/>
    </location>
</feature>
<name>H0EPA0_GLAL7</name>
<dbReference type="HOGENOM" id="CLU_1390368_0_0_1"/>
<feature type="compositionally biased region" description="Polar residues" evidence="1">
    <location>
        <begin position="154"/>
        <end position="164"/>
    </location>
</feature>
<feature type="region of interest" description="Disordered" evidence="1">
    <location>
        <begin position="1"/>
        <end position="62"/>
    </location>
</feature>
<proteinExistence type="predicted"/>
<dbReference type="EMBL" id="AGUE01000110">
    <property type="protein sequence ID" value="EHK99600.1"/>
    <property type="molecule type" value="Genomic_DNA"/>
</dbReference>
<reference evidence="2 3" key="1">
    <citation type="journal article" date="2012" name="Eukaryot. Cell">
        <title>Genome sequence of the fungus Glarea lozoyensis: the first genome sequence of a species from the Helotiaceae family.</title>
        <authorList>
            <person name="Youssar L."/>
            <person name="Gruening B.A."/>
            <person name="Erxleben A."/>
            <person name="Guenther S."/>
            <person name="Huettel W."/>
        </authorList>
    </citation>
    <scope>NUCLEOTIDE SEQUENCE [LARGE SCALE GENOMIC DNA]</scope>
    <source>
        <strain evidence="3">ATCC 74030 / MF5533</strain>
    </source>
</reference>
<comment type="caution">
    <text evidence="2">The sequence shown here is derived from an EMBL/GenBank/DDBJ whole genome shotgun (WGS) entry which is preliminary data.</text>
</comment>
<protein>
    <submittedName>
        <fullName evidence="2">Uncharacterized protein</fullName>
    </submittedName>
</protein>